<dbReference type="EMBL" id="FLUN01000001">
    <property type="protein sequence ID" value="SBW01652.1"/>
    <property type="molecule type" value="Genomic_DNA"/>
</dbReference>
<evidence type="ECO:0000256" key="1">
    <source>
        <dbReference type="ARBA" id="ARBA00010457"/>
    </source>
</evidence>
<evidence type="ECO:0000256" key="2">
    <source>
        <dbReference type="ARBA" id="ARBA00024900"/>
    </source>
</evidence>
<dbReference type="GO" id="GO:0005507">
    <property type="term" value="F:copper ion binding"/>
    <property type="evidence" value="ECO:0007669"/>
    <property type="project" value="InterPro"/>
</dbReference>
<dbReference type="InterPro" id="IPR018152">
    <property type="entry name" value="SOD_Cu/Zn_BS"/>
</dbReference>
<comment type="catalytic activity">
    <reaction evidence="3">
        <text>2 superoxide + 2 H(+) = H2O2 + O2</text>
        <dbReference type="Rhea" id="RHEA:20696"/>
        <dbReference type="ChEBI" id="CHEBI:15378"/>
        <dbReference type="ChEBI" id="CHEBI:15379"/>
        <dbReference type="ChEBI" id="CHEBI:16240"/>
        <dbReference type="ChEBI" id="CHEBI:18421"/>
        <dbReference type="EC" id="1.15.1.1"/>
    </reaction>
</comment>
<evidence type="ECO:0000256" key="3">
    <source>
        <dbReference type="RuleBase" id="RU000393"/>
    </source>
</evidence>
<sequence length="158" mass="16861">MQDHPCHMPRVLVEGQPTARALVRGSSAHPGLLGEVLFYPFHGGSLLLVRVAGLPGDGFFGFHIHEHGDCCEGGDVPFSCTGSHYNPGNQPHPDHAGDLPVLLASDGLVYTIVYTGRFRPEEVVGRAVIIHDMPDDYRSQPAGDSGNRIGCGSIEAIP</sequence>
<feature type="domain" description="Superoxide dismutase copper/zinc binding" evidence="4">
    <location>
        <begin position="47"/>
        <end position="154"/>
    </location>
</feature>
<reference evidence="5" key="1">
    <citation type="submission" date="2016-04" db="EMBL/GenBank/DDBJ databases">
        <authorList>
            <person name="Evans L.H."/>
            <person name="Alamgir A."/>
            <person name="Owens N."/>
            <person name="Weber N.D."/>
            <person name="Virtaneva K."/>
            <person name="Barbian K."/>
            <person name="Babar A."/>
            <person name="Rosenke K."/>
        </authorList>
    </citation>
    <scope>NUCLEOTIDE SEQUENCE</scope>
    <source>
        <strain evidence="5">86</strain>
    </source>
</reference>
<accession>A0A212JQE8</accession>
<dbReference type="Gene3D" id="2.60.40.200">
    <property type="entry name" value="Superoxide dismutase, copper/zinc binding domain"/>
    <property type="match status" value="1"/>
</dbReference>
<dbReference type="EC" id="1.15.1.1" evidence="3"/>
<comment type="cofactor">
    <cofactor evidence="3">
        <name>Cu cation</name>
        <dbReference type="ChEBI" id="CHEBI:23378"/>
    </cofactor>
    <text evidence="3">Binds 1 copper ion per subunit.</text>
</comment>
<dbReference type="Pfam" id="PF00080">
    <property type="entry name" value="Sod_Cu"/>
    <property type="match status" value="1"/>
</dbReference>
<comment type="similarity">
    <text evidence="1 3">Belongs to the Cu-Zn superoxide dismutase family.</text>
</comment>
<keyword evidence="3 5" id="KW-0560">Oxidoreductase</keyword>
<proteinExistence type="inferred from homology"/>
<comment type="cofactor">
    <cofactor evidence="3">
        <name>Zn(2+)</name>
        <dbReference type="ChEBI" id="CHEBI:29105"/>
    </cofactor>
    <text evidence="3">Binds 1 zinc ion per subunit.</text>
</comment>
<dbReference type="AlphaFoldDB" id="A0A212JQE8"/>
<protein>
    <recommendedName>
        <fullName evidence="3">Superoxide dismutase [Cu-Zn]</fullName>
        <ecNumber evidence="3">1.15.1.1</ecNumber>
    </recommendedName>
</protein>
<organism evidence="5">
    <name type="scientific">uncultured Eubacteriales bacterium</name>
    <dbReference type="NCBI Taxonomy" id="172733"/>
    <lineage>
        <taxon>Bacteria</taxon>
        <taxon>Bacillati</taxon>
        <taxon>Bacillota</taxon>
        <taxon>Clostridia</taxon>
        <taxon>Eubacteriales</taxon>
        <taxon>environmental samples</taxon>
    </lineage>
</organism>
<evidence type="ECO:0000259" key="4">
    <source>
        <dbReference type="Pfam" id="PF00080"/>
    </source>
</evidence>
<keyword evidence="3" id="KW-0186">Copper</keyword>
<keyword evidence="3" id="KW-0479">Metal-binding</keyword>
<name>A0A212JQE8_9FIRM</name>
<comment type="function">
    <text evidence="2">Destroys radicals which are normally produced within the cells and which are toxic to biological systems. May play a role in favoring mycobacterial survival in phagocytes.</text>
</comment>
<dbReference type="InterPro" id="IPR001424">
    <property type="entry name" value="SOD_Cu_Zn_dom"/>
</dbReference>
<dbReference type="SUPFAM" id="SSF49329">
    <property type="entry name" value="Cu,Zn superoxide dismutase-like"/>
    <property type="match status" value="1"/>
</dbReference>
<dbReference type="GO" id="GO:0004784">
    <property type="term" value="F:superoxide dismutase activity"/>
    <property type="evidence" value="ECO:0007669"/>
    <property type="project" value="UniProtKB-EC"/>
</dbReference>
<dbReference type="PROSITE" id="PS00332">
    <property type="entry name" value="SOD_CU_ZN_2"/>
    <property type="match status" value="1"/>
</dbReference>
<gene>
    <name evidence="5" type="ORF">KL86CLO1_11523</name>
</gene>
<dbReference type="InterPro" id="IPR024134">
    <property type="entry name" value="SOD_Cu/Zn_/chaperone"/>
</dbReference>
<evidence type="ECO:0000313" key="5">
    <source>
        <dbReference type="EMBL" id="SBW01652.1"/>
    </source>
</evidence>
<dbReference type="PANTHER" id="PTHR10003">
    <property type="entry name" value="SUPEROXIDE DISMUTASE CU-ZN -RELATED"/>
    <property type="match status" value="1"/>
</dbReference>
<keyword evidence="3" id="KW-0862">Zinc</keyword>
<dbReference type="InterPro" id="IPR036423">
    <property type="entry name" value="SOD-like_Cu/Zn_dom_sf"/>
</dbReference>